<dbReference type="RefSeq" id="XP_002116255.1">
    <property type="nucleotide sequence ID" value="XM_002116219.1"/>
</dbReference>
<dbReference type="GeneID" id="6757468"/>
<feature type="transmembrane region" description="Helical" evidence="1">
    <location>
        <begin position="123"/>
        <end position="144"/>
    </location>
</feature>
<reference evidence="2 3" key="1">
    <citation type="journal article" date="2008" name="Nature">
        <title>The Trichoplax genome and the nature of placozoans.</title>
        <authorList>
            <person name="Srivastava M."/>
            <person name="Begovic E."/>
            <person name="Chapman J."/>
            <person name="Putnam N.H."/>
            <person name="Hellsten U."/>
            <person name="Kawashima T."/>
            <person name="Kuo A."/>
            <person name="Mitros T."/>
            <person name="Salamov A."/>
            <person name="Carpenter M.L."/>
            <person name="Signorovitch A.Y."/>
            <person name="Moreno M.A."/>
            <person name="Kamm K."/>
            <person name="Grimwood J."/>
            <person name="Schmutz J."/>
            <person name="Shapiro H."/>
            <person name="Grigoriev I.V."/>
            <person name="Buss L.W."/>
            <person name="Schierwater B."/>
            <person name="Dellaporta S.L."/>
            <person name="Rokhsar D.S."/>
        </authorList>
    </citation>
    <scope>NUCLEOTIDE SEQUENCE [LARGE SCALE GENOMIC DNA]</scope>
    <source>
        <strain evidence="2 3">Grell-BS-1999</strain>
    </source>
</reference>
<name>B3S7H2_TRIAD</name>
<proteinExistence type="predicted"/>
<feature type="transmembrane region" description="Helical" evidence="1">
    <location>
        <begin position="156"/>
        <end position="183"/>
    </location>
</feature>
<sequence length="211" mass="23790">MFWFGNTWTIDVTNPKTKKIRSVEICIEAYIITFLTFGRGLYIDGVKQEGRKFDVCILCHWSPHLEWSYQATVEGNNIEIVFNSLGCPFTCCFDLFIDGHLHGTNVSKAEYYRKFSIISVARSLFGCILFAIIFITSLTTLTGITDMSTVDRYGKLLLASAIVSGSIFSYFGMLMISSLAALIRFHYFGKQHNSRGMDAKQGFSIAMESLV</sequence>
<keyword evidence="1" id="KW-0812">Transmembrane</keyword>
<gene>
    <name evidence="2" type="ORF">TRIADDRAFT_60164</name>
</gene>
<accession>B3S7H2</accession>
<keyword evidence="1" id="KW-1133">Transmembrane helix</keyword>
<protein>
    <submittedName>
        <fullName evidence="2">Uncharacterized protein</fullName>
    </submittedName>
</protein>
<dbReference type="AlphaFoldDB" id="B3S7H2"/>
<dbReference type="InParanoid" id="B3S7H2"/>
<dbReference type="Proteomes" id="UP000009022">
    <property type="component" value="Unassembled WGS sequence"/>
</dbReference>
<keyword evidence="1" id="KW-0472">Membrane</keyword>
<dbReference type="EMBL" id="DS985254">
    <property type="protein sequence ID" value="EDV21288.1"/>
    <property type="molecule type" value="Genomic_DNA"/>
</dbReference>
<evidence type="ECO:0000313" key="2">
    <source>
        <dbReference type="EMBL" id="EDV21288.1"/>
    </source>
</evidence>
<evidence type="ECO:0000313" key="3">
    <source>
        <dbReference type="Proteomes" id="UP000009022"/>
    </source>
</evidence>
<keyword evidence="3" id="KW-1185">Reference proteome</keyword>
<organism evidence="2 3">
    <name type="scientific">Trichoplax adhaerens</name>
    <name type="common">Trichoplax reptans</name>
    <dbReference type="NCBI Taxonomy" id="10228"/>
    <lineage>
        <taxon>Eukaryota</taxon>
        <taxon>Metazoa</taxon>
        <taxon>Placozoa</taxon>
        <taxon>Uniplacotomia</taxon>
        <taxon>Trichoplacea</taxon>
        <taxon>Trichoplacidae</taxon>
        <taxon>Trichoplax</taxon>
    </lineage>
</organism>
<dbReference type="HOGENOM" id="CLU_1306302_0_0_1"/>
<feature type="transmembrane region" description="Helical" evidence="1">
    <location>
        <begin position="20"/>
        <end position="42"/>
    </location>
</feature>
<evidence type="ECO:0000256" key="1">
    <source>
        <dbReference type="SAM" id="Phobius"/>
    </source>
</evidence>
<dbReference type="CTD" id="6757468"/>
<dbReference type="KEGG" id="tad:TRIADDRAFT_60164"/>